<comment type="caution">
    <text evidence="2">The sequence shown here is derived from an EMBL/GenBank/DDBJ whole genome shotgun (WGS) entry which is preliminary data.</text>
</comment>
<reference evidence="2 3" key="1">
    <citation type="journal article" date="2020" name="bioRxiv">
        <title>Whole genome comparisons of ergot fungi reveals the divergence and evolution of species within the genus Claviceps are the result of varying mechanisms driving genome evolution and host range expansion.</title>
        <authorList>
            <person name="Wyka S.A."/>
            <person name="Mondo S.J."/>
            <person name="Liu M."/>
            <person name="Dettman J."/>
            <person name="Nalam V."/>
            <person name="Broders K.D."/>
        </authorList>
    </citation>
    <scope>NUCLEOTIDE SEQUENCE [LARGE SCALE GENOMIC DNA]</scope>
    <source>
        <strain evidence="2 3">Clav52</strain>
    </source>
</reference>
<sequence>MYLLNLSRTELFHEIYCTSVFDIGENGEACFCWGKALHEEEKVQLFNRRLRKFPEVNDMPEVSEGQFMHDDAKLYSKTWTPDGSVVAKLVFVHGFSEHINRYNEFFPKFAENGIQVFGWDQRGWGQSVHRRADKGLTGPTSQVVGDVAAFIRGKLPCRTDTATVPLFVMGHSMGGGEILILAGMPEYADLVSQVRGWILECPFVGFPAGEEPSSLKMFAGRLIGRFLPRQQLKHVVPPEYLSRDEAVVKAVRNDPLCHNTGTLEGLASLLDRTTLLSSGTFTLGKQVRSILLAHGTKDKACSLDAAVTLLQSQHSVDDRSTKLYDGAYHQLHADFCKDQFTNDVIDWILGRSINAKTAADTRDAKL</sequence>
<dbReference type="AlphaFoldDB" id="A0A9P7TV66"/>
<dbReference type="EMBL" id="SRRH01001172">
    <property type="protein sequence ID" value="KAG6282500.1"/>
    <property type="molecule type" value="Genomic_DNA"/>
</dbReference>
<dbReference type="InterPro" id="IPR022742">
    <property type="entry name" value="Hydrolase_4"/>
</dbReference>
<gene>
    <name evidence="2" type="ORF">E4U09_000619</name>
</gene>
<feature type="domain" description="Serine aminopeptidase S33" evidence="1">
    <location>
        <begin position="86"/>
        <end position="334"/>
    </location>
</feature>
<accession>A0A9P7TV66</accession>
<dbReference type="PANTHER" id="PTHR11614">
    <property type="entry name" value="PHOSPHOLIPASE-RELATED"/>
    <property type="match status" value="1"/>
</dbReference>
<proteinExistence type="predicted"/>
<protein>
    <recommendedName>
        <fullName evidence="1">Serine aminopeptidase S33 domain-containing protein</fullName>
    </recommendedName>
</protein>
<dbReference type="Gene3D" id="3.40.50.1820">
    <property type="entry name" value="alpha/beta hydrolase"/>
    <property type="match status" value="1"/>
</dbReference>
<keyword evidence="3" id="KW-1185">Reference proteome</keyword>
<dbReference type="Pfam" id="PF12146">
    <property type="entry name" value="Hydrolase_4"/>
    <property type="match status" value="1"/>
</dbReference>
<name>A0A9P7TV66_9HYPO</name>
<dbReference type="InterPro" id="IPR029058">
    <property type="entry name" value="AB_hydrolase_fold"/>
</dbReference>
<dbReference type="SUPFAM" id="SSF53474">
    <property type="entry name" value="alpha/beta-Hydrolases"/>
    <property type="match status" value="1"/>
</dbReference>
<dbReference type="Proteomes" id="UP000707071">
    <property type="component" value="Unassembled WGS sequence"/>
</dbReference>
<evidence type="ECO:0000259" key="1">
    <source>
        <dbReference type="Pfam" id="PF12146"/>
    </source>
</evidence>
<evidence type="ECO:0000313" key="2">
    <source>
        <dbReference type="EMBL" id="KAG6282500.1"/>
    </source>
</evidence>
<evidence type="ECO:0000313" key="3">
    <source>
        <dbReference type="Proteomes" id="UP000707071"/>
    </source>
</evidence>
<organism evidence="2 3">
    <name type="scientific">Claviceps aff. purpurea</name>
    <dbReference type="NCBI Taxonomy" id="1967640"/>
    <lineage>
        <taxon>Eukaryota</taxon>
        <taxon>Fungi</taxon>
        <taxon>Dikarya</taxon>
        <taxon>Ascomycota</taxon>
        <taxon>Pezizomycotina</taxon>
        <taxon>Sordariomycetes</taxon>
        <taxon>Hypocreomycetidae</taxon>
        <taxon>Hypocreales</taxon>
        <taxon>Clavicipitaceae</taxon>
        <taxon>Claviceps</taxon>
    </lineage>
</organism>
<dbReference type="InterPro" id="IPR051044">
    <property type="entry name" value="MAG_DAG_Lipase"/>
</dbReference>